<evidence type="ECO:0000313" key="3">
    <source>
        <dbReference type="Proteomes" id="UP000004080"/>
    </source>
</evidence>
<keyword evidence="1" id="KW-0812">Transmembrane</keyword>
<comment type="caution">
    <text evidence="2">The sequence shown here is derived from an EMBL/GenBank/DDBJ whole genome shotgun (WGS) entry which is preliminary data.</text>
</comment>
<dbReference type="Pfam" id="PF04341">
    <property type="entry name" value="DUF485"/>
    <property type="match status" value="1"/>
</dbReference>
<dbReference type="STRING" id="1196324.A374_16153"/>
<evidence type="ECO:0000313" key="2">
    <source>
        <dbReference type="EMBL" id="EIT84335.1"/>
    </source>
</evidence>
<name>I8UBM0_9BACL</name>
<dbReference type="EMBL" id="AKKV01000036">
    <property type="protein sequence ID" value="EIT84335.1"/>
    <property type="molecule type" value="Genomic_DNA"/>
</dbReference>
<dbReference type="Proteomes" id="UP000004080">
    <property type="component" value="Unassembled WGS sequence"/>
</dbReference>
<dbReference type="PANTHER" id="PTHR38441:SF1">
    <property type="entry name" value="MEMBRANE PROTEIN"/>
    <property type="match status" value="1"/>
</dbReference>
<dbReference type="PATRIC" id="fig|1196324.3.peg.3305"/>
<dbReference type="InterPro" id="IPR007436">
    <property type="entry name" value="DUF485"/>
</dbReference>
<dbReference type="AlphaFoldDB" id="I8UBM0"/>
<dbReference type="RefSeq" id="WP_007203303.1">
    <property type="nucleotide sequence ID" value="NZ_AKKV01000036.1"/>
</dbReference>
<sequence length="110" mass="12663">MGMQQSHVQTSTLPYQEIVASARFQELVTMKKRFTIAVTLFFMSFALLLPILAFYTNWLRIAAIGPITWGWLYAFAQFVMTFTICHLYVKKAALFDDMAERVLTDVGRGR</sequence>
<evidence type="ECO:0000256" key="1">
    <source>
        <dbReference type="SAM" id="Phobius"/>
    </source>
</evidence>
<feature type="transmembrane region" description="Helical" evidence="1">
    <location>
        <begin position="34"/>
        <end position="55"/>
    </location>
</feature>
<reference evidence="2 3" key="1">
    <citation type="journal article" date="2012" name="J. Bacteriol.">
        <title>Genome of Bacillus macauensis ZFHKF-1, a Long-Chain-Forming Bacterium.</title>
        <authorList>
            <person name="Cai L."/>
            <person name="Zhang T."/>
        </authorList>
    </citation>
    <scope>NUCLEOTIDE SEQUENCE [LARGE SCALE GENOMIC DNA]</scope>
    <source>
        <strain evidence="2 3">ZFHKF-1</strain>
    </source>
</reference>
<keyword evidence="1" id="KW-0472">Membrane</keyword>
<dbReference type="OrthoDB" id="2886991at2"/>
<feature type="transmembrane region" description="Helical" evidence="1">
    <location>
        <begin position="67"/>
        <end position="89"/>
    </location>
</feature>
<protein>
    <recommendedName>
        <fullName evidence="4">DUF485 domain-containing protein</fullName>
    </recommendedName>
</protein>
<keyword evidence="3" id="KW-1185">Reference proteome</keyword>
<gene>
    <name evidence="2" type="ORF">A374_16153</name>
</gene>
<organism evidence="2 3">
    <name type="scientific">Fictibacillus macauensis ZFHKF-1</name>
    <dbReference type="NCBI Taxonomy" id="1196324"/>
    <lineage>
        <taxon>Bacteria</taxon>
        <taxon>Bacillati</taxon>
        <taxon>Bacillota</taxon>
        <taxon>Bacilli</taxon>
        <taxon>Bacillales</taxon>
        <taxon>Fictibacillaceae</taxon>
        <taxon>Fictibacillus</taxon>
    </lineage>
</organism>
<dbReference type="eggNOG" id="COG3162">
    <property type="taxonomic scope" value="Bacteria"/>
</dbReference>
<keyword evidence="1" id="KW-1133">Transmembrane helix</keyword>
<proteinExistence type="predicted"/>
<dbReference type="PANTHER" id="PTHR38441">
    <property type="entry name" value="INTEGRAL MEMBRANE PROTEIN-RELATED"/>
    <property type="match status" value="1"/>
</dbReference>
<accession>I8UBM0</accession>
<evidence type="ECO:0008006" key="4">
    <source>
        <dbReference type="Google" id="ProtNLM"/>
    </source>
</evidence>